<keyword evidence="8" id="KW-1185">Reference proteome</keyword>
<dbReference type="InterPro" id="IPR013785">
    <property type="entry name" value="Aldolase_TIM"/>
</dbReference>
<evidence type="ECO:0000259" key="6">
    <source>
        <dbReference type="PROSITE" id="PS51918"/>
    </source>
</evidence>
<keyword evidence="5" id="KW-0411">Iron-sulfur</keyword>
<evidence type="ECO:0000256" key="3">
    <source>
        <dbReference type="ARBA" id="ARBA00022723"/>
    </source>
</evidence>
<dbReference type="PROSITE" id="PS51918">
    <property type="entry name" value="RADICAL_SAM"/>
    <property type="match status" value="1"/>
</dbReference>
<reference evidence="7 8" key="1">
    <citation type="submission" date="2020-05" db="EMBL/GenBank/DDBJ databases">
        <title>Complete genome of Desulfobulbus oligotrophicus.</title>
        <authorList>
            <person name="Podar M."/>
        </authorList>
    </citation>
    <scope>NUCLEOTIDE SEQUENCE [LARGE SCALE GENOMIC DNA]</scope>
    <source>
        <strain evidence="7 8">Prop6</strain>
    </source>
</reference>
<dbReference type="RefSeq" id="WP_199263253.1">
    <property type="nucleotide sequence ID" value="NZ_CP054140.1"/>
</dbReference>
<dbReference type="PANTHER" id="PTHR43409">
    <property type="entry name" value="ANAEROBIC MAGNESIUM-PROTOPORPHYRIN IX MONOMETHYL ESTER CYCLASE-RELATED"/>
    <property type="match status" value="1"/>
</dbReference>
<comment type="cofactor">
    <cofactor evidence="1">
        <name>[4Fe-4S] cluster</name>
        <dbReference type="ChEBI" id="CHEBI:49883"/>
    </cofactor>
</comment>
<keyword evidence="3" id="KW-0479">Metal-binding</keyword>
<organism evidence="7 8">
    <name type="scientific">Desulfobulbus oligotrophicus</name>
    <dbReference type="NCBI Taxonomy" id="1909699"/>
    <lineage>
        <taxon>Bacteria</taxon>
        <taxon>Pseudomonadati</taxon>
        <taxon>Thermodesulfobacteriota</taxon>
        <taxon>Desulfobulbia</taxon>
        <taxon>Desulfobulbales</taxon>
        <taxon>Desulfobulbaceae</taxon>
        <taxon>Desulfobulbus</taxon>
    </lineage>
</organism>
<dbReference type="InterPro" id="IPR007197">
    <property type="entry name" value="rSAM"/>
</dbReference>
<dbReference type="InterPro" id="IPR058240">
    <property type="entry name" value="rSAM_sf"/>
</dbReference>
<dbReference type="GO" id="GO:0046872">
    <property type="term" value="F:metal ion binding"/>
    <property type="evidence" value="ECO:0007669"/>
    <property type="project" value="UniProtKB-KW"/>
</dbReference>
<dbReference type="SUPFAM" id="SSF102114">
    <property type="entry name" value="Radical SAM enzymes"/>
    <property type="match status" value="1"/>
</dbReference>
<dbReference type="SFLD" id="SFLDG01082">
    <property type="entry name" value="B12-binding_domain_containing"/>
    <property type="match status" value="1"/>
</dbReference>
<dbReference type="EMBL" id="CP054140">
    <property type="protein sequence ID" value="QQG64418.1"/>
    <property type="molecule type" value="Genomic_DNA"/>
</dbReference>
<dbReference type="Proteomes" id="UP000596092">
    <property type="component" value="Chromosome"/>
</dbReference>
<dbReference type="Gene3D" id="3.20.20.70">
    <property type="entry name" value="Aldolase class I"/>
    <property type="match status" value="1"/>
</dbReference>
<dbReference type="CDD" id="cd01335">
    <property type="entry name" value="Radical_SAM"/>
    <property type="match status" value="1"/>
</dbReference>
<accession>A0A7T6APB2</accession>
<evidence type="ECO:0000256" key="4">
    <source>
        <dbReference type="ARBA" id="ARBA00023004"/>
    </source>
</evidence>
<dbReference type="KEGG" id="dog:HP555_00370"/>
<keyword evidence="2" id="KW-0949">S-adenosyl-L-methionine</keyword>
<dbReference type="GO" id="GO:0051536">
    <property type="term" value="F:iron-sulfur cluster binding"/>
    <property type="evidence" value="ECO:0007669"/>
    <property type="project" value="UniProtKB-KW"/>
</dbReference>
<dbReference type="AlphaFoldDB" id="A0A7T6APB2"/>
<sequence>MEYNGTVYRPPMEAETFLIPVTEGCTHNSCRFCNMYEGVRFRTLPLADIEEFLSKAQKYNKRFMDHLERVYLVGADPFALSAGKLEPIINLIRTYCPNVRVITMYAAVRNITSKTDEYLKQLADLGVNDLYVGIETGSEEALAFLNKGNTAEEAKTQCLRLNAAGIRHRDMLMPGAAGKGKLLQEAEETAELENAIKPDMVILTTMAVFPGTKLEQDVKNGIFEAAPESEVLMAQKHFIELLDLPDTYLWAAHSLDSTKIAGLLRDEKETMLKRLQHSIDTMDDEAFRQTFRRDHL</sequence>
<dbReference type="InterPro" id="IPR051198">
    <property type="entry name" value="BchE-like"/>
</dbReference>
<dbReference type="PANTHER" id="PTHR43409:SF4">
    <property type="entry name" value="RADICAL SAM SUPERFAMILY PROTEIN"/>
    <property type="match status" value="1"/>
</dbReference>
<dbReference type="GO" id="GO:0003824">
    <property type="term" value="F:catalytic activity"/>
    <property type="evidence" value="ECO:0007669"/>
    <property type="project" value="InterPro"/>
</dbReference>
<protein>
    <submittedName>
        <fullName evidence="7">Radical SAM protein</fullName>
    </submittedName>
</protein>
<evidence type="ECO:0000256" key="1">
    <source>
        <dbReference type="ARBA" id="ARBA00001966"/>
    </source>
</evidence>
<evidence type="ECO:0000313" key="7">
    <source>
        <dbReference type="EMBL" id="QQG64418.1"/>
    </source>
</evidence>
<evidence type="ECO:0000313" key="8">
    <source>
        <dbReference type="Proteomes" id="UP000596092"/>
    </source>
</evidence>
<dbReference type="SFLD" id="SFLDS00029">
    <property type="entry name" value="Radical_SAM"/>
    <property type="match status" value="1"/>
</dbReference>
<dbReference type="InterPro" id="IPR006638">
    <property type="entry name" value="Elp3/MiaA/NifB-like_rSAM"/>
</dbReference>
<name>A0A7T6APB2_9BACT</name>
<evidence type="ECO:0000256" key="5">
    <source>
        <dbReference type="ARBA" id="ARBA00023014"/>
    </source>
</evidence>
<keyword evidence="4" id="KW-0408">Iron</keyword>
<proteinExistence type="predicted"/>
<dbReference type="SMART" id="SM00729">
    <property type="entry name" value="Elp3"/>
    <property type="match status" value="1"/>
</dbReference>
<dbReference type="Pfam" id="PF04055">
    <property type="entry name" value="Radical_SAM"/>
    <property type="match status" value="1"/>
</dbReference>
<dbReference type="SFLD" id="SFLDG01095">
    <property type="entry name" value="Uncharacterised_Radical_SAM_Su"/>
    <property type="match status" value="1"/>
</dbReference>
<gene>
    <name evidence="7" type="ORF">HP555_00370</name>
</gene>
<evidence type="ECO:0000256" key="2">
    <source>
        <dbReference type="ARBA" id="ARBA00022691"/>
    </source>
</evidence>
<feature type="domain" description="Radical SAM core" evidence="6">
    <location>
        <begin position="11"/>
        <end position="243"/>
    </location>
</feature>